<keyword evidence="2" id="KW-1185">Reference proteome</keyword>
<evidence type="ECO:0000313" key="1">
    <source>
        <dbReference type="EMBL" id="KAJ9096864.1"/>
    </source>
</evidence>
<dbReference type="Proteomes" id="UP001230649">
    <property type="component" value="Unassembled WGS sequence"/>
</dbReference>
<protein>
    <submittedName>
        <fullName evidence="1">Uncharacterized protein</fullName>
    </submittedName>
</protein>
<comment type="caution">
    <text evidence="1">The sequence shown here is derived from an EMBL/GenBank/DDBJ whole genome shotgun (WGS) entry which is preliminary data.</text>
</comment>
<dbReference type="EMBL" id="JASBWS010000109">
    <property type="protein sequence ID" value="KAJ9096864.1"/>
    <property type="molecule type" value="Genomic_DNA"/>
</dbReference>
<accession>A0ACC2VBV3</accession>
<name>A0ACC2VBV3_9TREE</name>
<organism evidence="1 2">
    <name type="scientific">Naganishia adeliensis</name>
    <dbReference type="NCBI Taxonomy" id="92952"/>
    <lineage>
        <taxon>Eukaryota</taxon>
        <taxon>Fungi</taxon>
        <taxon>Dikarya</taxon>
        <taxon>Basidiomycota</taxon>
        <taxon>Agaricomycotina</taxon>
        <taxon>Tremellomycetes</taxon>
        <taxon>Filobasidiales</taxon>
        <taxon>Filobasidiaceae</taxon>
        <taxon>Naganishia</taxon>
    </lineage>
</organism>
<evidence type="ECO:0000313" key="2">
    <source>
        <dbReference type="Proteomes" id="UP001230649"/>
    </source>
</evidence>
<gene>
    <name evidence="1" type="ORF">QFC20_006332</name>
</gene>
<proteinExistence type="predicted"/>
<sequence length="959" mass="105791">MSDSPKSARTAFKPISKMASRSILRDRNAPNPSPSVDLDAATRPALHMVTPSKNKLQSFFGKVDRAGSSTSPPDPSIPAHHRASTSGFAAPSTPSAAETRRRQYESGTIIQSSETMDPPPVPKIRAGMTPEARTRLMPTPKPLPPSKLRSQTSSSASSGTMRLVQPRKSISQSQHPSFSGDAYDLPLRGEGGSAVIEDWDTALGRSHDNAMAEVGWQELGSQSNETVLVTVRIRPLSSAQPHDANAWSTPVDAGYPLPRTIRLADGTRKEWSFGTHICNPRLLPNLTTLNIADQILPPNTTNHQAYLCSALPHVRSAMQGYNAVCFAYGQTGSGKSHTMTGTPAAPGVVPLAVEEIFQIIRKETDREWVLRASYLELYNETLVDLLTPVGSGAGEIQILNGKKEGEVQINGLTEMIVTNVAEVKKVLNIGDGRRRTGCTDWNERSSRSHSVFRVVIESRSKSNVDDDSVHGRQKAKNRATRISTLASRPCPFLFAAQLIHSGRFTELDRFGRVRKGNGEQGEECRRTAYQSIASLALLVDFFKLATDEAHLDFRLLTLKNVISKLAEQSAKKTTGHIPYRDSKLTRLLQPSLSGDAKISVICTINPSQNAIAESQSTLAFAAGIKRVVLHAKQTEVVDPAALIQQYQTEIAELRAKLAEKDAEMSQASQDGYKRMTVKERQEEDNQRNRLQELRRLILTSNNIEDDETAEENAKTRPLSPTKVKIQYEASSFTLQEELCVAQTKVRQQAAEIEELKRQLSLRPKNVDEEVAKLKLEVDQLNEIIKDYENEMLEPSVKLREDVEAEWLPKVQKLEARAKERETFYKSLYDSVSELKSQKAQLKERCQKLESICHEYIAIYEPSREDGLEYGLTRGMSTSSSGSSPGLSSVSAFSTHTEDAFASSNPYSKRIASVSMANVGSKLAMSNVGRNGGGLRSLKEDSMFDLAKEAALIETDDEIF</sequence>
<reference evidence="1" key="1">
    <citation type="submission" date="2023-04" db="EMBL/GenBank/DDBJ databases">
        <title>Draft Genome sequencing of Naganishia species isolated from polar environments using Oxford Nanopore Technology.</title>
        <authorList>
            <person name="Leo P."/>
            <person name="Venkateswaran K."/>
        </authorList>
    </citation>
    <scope>NUCLEOTIDE SEQUENCE</scope>
    <source>
        <strain evidence="1">MNA-CCFEE 5262</strain>
    </source>
</reference>